<sequence>MESIFFENDLSLSFEKLPHTIRLIVSKSNEEWVCRKEKLKNLLTFIDIDEAHAFKGRLQLVKSDNQIKIQVKNKHVGSTTVEKFKQALSNLK</sequence>
<dbReference type="EMBL" id="JBHULL010000005">
    <property type="protein sequence ID" value="MFD2581811.1"/>
    <property type="molecule type" value="Genomic_DNA"/>
</dbReference>
<evidence type="ECO:0000313" key="2">
    <source>
        <dbReference type="Proteomes" id="UP001597461"/>
    </source>
</evidence>
<organism evidence="1 2">
    <name type="scientific">Pedobacter vanadiisoli</name>
    <dbReference type="NCBI Taxonomy" id="1761975"/>
    <lineage>
        <taxon>Bacteria</taxon>
        <taxon>Pseudomonadati</taxon>
        <taxon>Bacteroidota</taxon>
        <taxon>Sphingobacteriia</taxon>
        <taxon>Sphingobacteriales</taxon>
        <taxon>Sphingobacteriaceae</taxon>
        <taxon>Pedobacter</taxon>
    </lineage>
</organism>
<reference evidence="2" key="1">
    <citation type="journal article" date="2019" name="Int. J. Syst. Evol. Microbiol.">
        <title>The Global Catalogue of Microorganisms (GCM) 10K type strain sequencing project: providing services to taxonomists for standard genome sequencing and annotation.</title>
        <authorList>
            <consortium name="The Broad Institute Genomics Platform"/>
            <consortium name="The Broad Institute Genome Sequencing Center for Infectious Disease"/>
            <person name="Wu L."/>
            <person name="Ma J."/>
        </authorList>
    </citation>
    <scope>NUCLEOTIDE SEQUENCE [LARGE SCALE GENOMIC DNA]</scope>
    <source>
        <strain evidence="2">KCTC 42866</strain>
    </source>
</reference>
<gene>
    <name evidence="1" type="ORF">ACFSR6_04865</name>
</gene>
<evidence type="ECO:0000313" key="1">
    <source>
        <dbReference type="EMBL" id="MFD2581811.1"/>
    </source>
</evidence>
<protein>
    <submittedName>
        <fullName evidence="1">Uncharacterized protein</fullName>
    </submittedName>
</protein>
<dbReference type="RefSeq" id="WP_379075707.1">
    <property type="nucleotide sequence ID" value="NZ_JBHULL010000005.1"/>
</dbReference>
<accession>A0ABW5MGE8</accession>
<proteinExistence type="predicted"/>
<comment type="caution">
    <text evidence="1">The sequence shown here is derived from an EMBL/GenBank/DDBJ whole genome shotgun (WGS) entry which is preliminary data.</text>
</comment>
<name>A0ABW5MGE8_9SPHI</name>
<dbReference type="Proteomes" id="UP001597461">
    <property type="component" value="Unassembled WGS sequence"/>
</dbReference>
<keyword evidence="2" id="KW-1185">Reference proteome</keyword>